<evidence type="ECO:0000256" key="2">
    <source>
        <dbReference type="ARBA" id="ARBA00022908"/>
    </source>
</evidence>
<accession>A0AAJ2DA28</accession>
<dbReference type="Pfam" id="PF22022">
    <property type="entry name" value="Phage_int_M"/>
    <property type="match status" value="1"/>
</dbReference>
<dbReference type="GO" id="GO:0015074">
    <property type="term" value="P:DNA integration"/>
    <property type="evidence" value="ECO:0007669"/>
    <property type="project" value="UniProtKB-KW"/>
</dbReference>
<dbReference type="InterPro" id="IPR010998">
    <property type="entry name" value="Integrase_recombinase_N"/>
</dbReference>
<dbReference type="AlphaFoldDB" id="A0AAJ2DA28"/>
<dbReference type="PANTHER" id="PTHR30629:SF9">
    <property type="entry name" value="PROTEIN INTB-RELATED"/>
    <property type="match status" value="1"/>
</dbReference>
<dbReference type="RefSeq" id="WP_309047764.1">
    <property type="nucleotide sequence ID" value="NZ_JAVIGA010000015.1"/>
</dbReference>
<proteinExistence type="inferred from homology"/>
<keyword evidence="2" id="KW-0229">DNA integration</keyword>
<comment type="caution">
    <text evidence="6">The sequence shown here is derived from an EMBL/GenBank/DDBJ whole genome shotgun (WGS) entry which is preliminary data.</text>
</comment>
<keyword evidence="4" id="KW-0233">DNA recombination</keyword>
<protein>
    <submittedName>
        <fullName evidence="6">Integrase arm-type DNA-binding domain-containing protein</fullName>
    </submittedName>
</protein>
<keyword evidence="3 6" id="KW-0238">DNA-binding</keyword>
<dbReference type="PROSITE" id="PS51898">
    <property type="entry name" value="TYR_RECOMBINASE"/>
    <property type="match status" value="1"/>
</dbReference>
<dbReference type="PANTHER" id="PTHR30629">
    <property type="entry name" value="PROPHAGE INTEGRASE"/>
    <property type="match status" value="1"/>
</dbReference>
<reference evidence="6" key="1">
    <citation type="submission" date="2023-08" db="EMBL/GenBank/DDBJ databases">
        <title>The Comparative Genomic Analysis of Yersiniaceae from Polar Regions.</title>
        <authorList>
            <person name="Goncharov A."/>
            <person name="Aslanov B."/>
            <person name="Kolodzhieva V."/>
            <person name="Azarov D."/>
            <person name="Mochov A."/>
            <person name="Lebedeva E."/>
        </authorList>
    </citation>
    <scope>NUCLEOTIDE SEQUENCE</scope>
    <source>
        <strain evidence="6">Vf</strain>
    </source>
</reference>
<dbReference type="Pfam" id="PF13356">
    <property type="entry name" value="Arm-DNA-bind_3"/>
    <property type="match status" value="1"/>
</dbReference>
<comment type="similarity">
    <text evidence="1">Belongs to the 'phage' integrase family.</text>
</comment>
<dbReference type="SUPFAM" id="SSF56349">
    <property type="entry name" value="DNA breaking-rejoining enzymes"/>
    <property type="match status" value="1"/>
</dbReference>
<organism evidence="6 7">
    <name type="scientific">Serratia fonticola</name>
    <dbReference type="NCBI Taxonomy" id="47917"/>
    <lineage>
        <taxon>Bacteria</taxon>
        <taxon>Pseudomonadati</taxon>
        <taxon>Pseudomonadota</taxon>
        <taxon>Gammaproteobacteria</taxon>
        <taxon>Enterobacterales</taxon>
        <taxon>Yersiniaceae</taxon>
        <taxon>Serratia</taxon>
    </lineage>
</organism>
<evidence type="ECO:0000256" key="4">
    <source>
        <dbReference type="ARBA" id="ARBA00023172"/>
    </source>
</evidence>
<dbReference type="GO" id="GO:0003677">
    <property type="term" value="F:DNA binding"/>
    <property type="evidence" value="ECO:0007669"/>
    <property type="project" value="UniProtKB-KW"/>
</dbReference>
<dbReference type="CDD" id="cd00801">
    <property type="entry name" value="INT_P4_C"/>
    <property type="match status" value="1"/>
</dbReference>
<dbReference type="InterPro" id="IPR050808">
    <property type="entry name" value="Phage_Integrase"/>
</dbReference>
<dbReference type="Gene3D" id="1.10.150.130">
    <property type="match status" value="1"/>
</dbReference>
<dbReference type="GO" id="GO:0006310">
    <property type="term" value="P:DNA recombination"/>
    <property type="evidence" value="ECO:0007669"/>
    <property type="project" value="UniProtKB-KW"/>
</dbReference>
<dbReference type="InterPro" id="IPR002104">
    <property type="entry name" value="Integrase_catalytic"/>
</dbReference>
<evidence type="ECO:0000256" key="1">
    <source>
        <dbReference type="ARBA" id="ARBA00008857"/>
    </source>
</evidence>
<gene>
    <name evidence="6" type="ORF">RDT67_14860</name>
</gene>
<evidence type="ECO:0000259" key="5">
    <source>
        <dbReference type="PROSITE" id="PS51898"/>
    </source>
</evidence>
<dbReference type="InterPro" id="IPR038488">
    <property type="entry name" value="Integrase_DNA-bd_sf"/>
</dbReference>
<evidence type="ECO:0000313" key="7">
    <source>
        <dbReference type="Proteomes" id="UP001224622"/>
    </source>
</evidence>
<dbReference type="InterPro" id="IPR053876">
    <property type="entry name" value="Phage_int_M"/>
</dbReference>
<name>A0AAJ2DA28_SERFO</name>
<dbReference type="Gene3D" id="3.30.160.390">
    <property type="entry name" value="Integrase, DNA-binding domain"/>
    <property type="match status" value="1"/>
</dbReference>
<sequence>MALTDAKIRAAKPQDKPYKLADSGNMFLLVHPNSSRYWRLRYRFLGKEKTLALGIYPDVSLSEARDKRDVARKLIADGIDPCEQKRVKKSVPETASTFEAVTLQWHKSNKRWSESHSAKILKSFESHVFPYIGSREITTLKTPDLLIPVKAAEAKEIYEIAARLQQRISAVMRYAAQSGIIDYNPAVDMAGALTTVKRQHRPALALNRTPELLARLDAYKGQPLTRLATTLTLLIFIRSSELRFARWSEIDFEKSMWTIPPERKPIAGVKFSHRGSKMGTEHLVPLSRQVLELLQQIHAISGGYELIITGDHNPWKPMSENTVNNALRLMGYDTKVDVCGHGFRTMACSSLIESGLWSKDAVERQMSHQERNGVRAAYIHKAEHLDERRLMLQWWADYLDANREKPVSPFDFAKLGR</sequence>
<dbReference type="InterPro" id="IPR013762">
    <property type="entry name" value="Integrase-like_cat_sf"/>
</dbReference>
<dbReference type="InterPro" id="IPR025166">
    <property type="entry name" value="Integrase_DNA_bind_dom"/>
</dbReference>
<feature type="domain" description="Tyr recombinase" evidence="5">
    <location>
        <begin position="199"/>
        <end position="391"/>
    </location>
</feature>
<dbReference type="Pfam" id="PF00589">
    <property type="entry name" value="Phage_integrase"/>
    <property type="match status" value="1"/>
</dbReference>
<evidence type="ECO:0000256" key="3">
    <source>
        <dbReference type="ARBA" id="ARBA00023125"/>
    </source>
</evidence>
<dbReference type="EMBL" id="JAVIGA010000015">
    <property type="protein sequence ID" value="MDQ9127704.1"/>
    <property type="molecule type" value="Genomic_DNA"/>
</dbReference>
<evidence type="ECO:0000313" key="6">
    <source>
        <dbReference type="EMBL" id="MDQ9127704.1"/>
    </source>
</evidence>
<dbReference type="InterPro" id="IPR011010">
    <property type="entry name" value="DNA_brk_join_enz"/>
</dbReference>
<dbReference type="Gene3D" id="1.10.443.10">
    <property type="entry name" value="Intergrase catalytic core"/>
    <property type="match status" value="1"/>
</dbReference>
<dbReference type="Proteomes" id="UP001224622">
    <property type="component" value="Unassembled WGS sequence"/>
</dbReference>